<organism evidence="3">
    <name type="scientific">freshwater metagenome</name>
    <dbReference type="NCBI Taxonomy" id="449393"/>
    <lineage>
        <taxon>unclassified sequences</taxon>
        <taxon>metagenomes</taxon>
        <taxon>ecological metagenomes</taxon>
    </lineage>
</organism>
<dbReference type="Gene3D" id="1.10.287.1490">
    <property type="match status" value="1"/>
</dbReference>
<feature type="coiled-coil region" evidence="1">
    <location>
        <begin position="97"/>
        <end position="134"/>
    </location>
</feature>
<sequence length="246" mass="26532">MALSAPPEVQAKLLDMADYDRALTRARTTQSALSDTLHIPSLSAAVEELKGRRHEAFVELEGIRSELARAESDVVIVEMRIATDKERLEHTASAKDAQGLEHELQSLMGRRSDLEDIELAIMERLDDAEAAEAQIAGDLATAEDALAHARSEEQTQSAELATEVARLGSARAELVALLPSDLVALYERQRERYGQGASHLRAGISSASGVALTESDIQSVRQAPANEVLLCPDSNAILIRTAESGL</sequence>
<dbReference type="Pfam" id="PF24481">
    <property type="entry name" value="CT398_CC"/>
    <property type="match status" value="1"/>
</dbReference>
<reference evidence="3" key="1">
    <citation type="submission" date="2020-05" db="EMBL/GenBank/DDBJ databases">
        <authorList>
            <person name="Chiriac C."/>
            <person name="Salcher M."/>
            <person name="Ghai R."/>
            <person name="Kavagutti S V."/>
        </authorList>
    </citation>
    <scope>NUCLEOTIDE SEQUENCE</scope>
</reference>
<dbReference type="InterPro" id="IPR056003">
    <property type="entry name" value="CT398_CC_hairpin"/>
</dbReference>
<dbReference type="EMBL" id="CAEZVY010000118">
    <property type="protein sequence ID" value="CAB4648656.1"/>
    <property type="molecule type" value="Genomic_DNA"/>
</dbReference>
<gene>
    <name evidence="3" type="ORF">UFOPK1684_00185</name>
    <name evidence="4" type="ORF">UFOPK2158_01062</name>
</gene>
<name>A0A6J6DM00_9ZZZZ</name>
<accession>A0A6J6DM00</accession>
<proteinExistence type="predicted"/>
<dbReference type="AlphaFoldDB" id="A0A6J6DM00"/>
<evidence type="ECO:0000313" key="4">
    <source>
        <dbReference type="EMBL" id="CAB4648656.1"/>
    </source>
</evidence>
<keyword evidence="1" id="KW-0175">Coiled coil</keyword>
<evidence type="ECO:0000313" key="3">
    <source>
        <dbReference type="EMBL" id="CAB4562248.1"/>
    </source>
</evidence>
<feature type="domain" description="CT398-like coiled coil hairpin" evidence="2">
    <location>
        <begin position="17"/>
        <end position="194"/>
    </location>
</feature>
<dbReference type="EMBL" id="CAEZTM010000004">
    <property type="protein sequence ID" value="CAB4562248.1"/>
    <property type="molecule type" value="Genomic_DNA"/>
</dbReference>
<protein>
    <submittedName>
        <fullName evidence="3">Unannotated protein</fullName>
    </submittedName>
</protein>
<evidence type="ECO:0000259" key="2">
    <source>
        <dbReference type="Pfam" id="PF24481"/>
    </source>
</evidence>
<evidence type="ECO:0000256" key="1">
    <source>
        <dbReference type="SAM" id="Coils"/>
    </source>
</evidence>